<gene>
    <name evidence="8" type="primary">GINS3</name>
</gene>
<dbReference type="InterPro" id="IPR021151">
    <property type="entry name" value="GINS_A"/>
</dbReference>
<dbReference type="GeneTree" id="ENSGT00390000001622"/>
<comment type="function">
    <text evidence="6">The GINS complex plays an essential role in the initiation of DNA replication.</text>
</comment>
<dbReference type="InterPro" id="IPR010492">
    <property type="entry name" value="GINS_Psf3"/>
</dbReference>
<dbReference type="PANTHER" id="PTHR22768:SF0">
    <property type="entry name" value="DNA REPLICATION COMPLEX GINS PROTEIN PSF3"/>
    <property type="match status" value="1"/>
</dbReference>
<evidence type="ECO:0000256" key="1">
    <source>
        <dbReference type="ARBA" id="ARBA00004123"/>
    </source>
</evidence>
<evidence type="ECO:0000256" key="6">
    <source>
        <dbReference type="RuleBase" id="RU367161"/>
    </source>
</evidence>
<dbReference type="GO" id="GO:0035264">
    <property type="term" value="P:multicellular organism growth"/>
    <property type="evidence" value="ECO:0007669"/>
    <property type="project" value="Ensembl"/>
</dbReference>
<comment type="similarity">
    <text evidence="2 6">Belongs to the GINS3/PSF3 family.</text>
</comment>
<dbReference type="SUPFAM" id="SSF158573">
    <property type="entry name" value="GINS helical bundle-like"/>
    <property type="match status" value="1"/>
</dbReference>
<comment type="function">
    <text evidence="5">Required for correct functioning of the GINS complex, a complex that plays an essential role in the initiation of DNA replication, and progression of DNA replication forks. GINS complex is a core component of CDC45-MCM-GINS (CMG) helicase, the molecular machine that unwinds template DNA during replication, and around which the replisome is built.</text>
</comment>
<evidence type="ECO:0000259" key="7">
    <source>
        <dbReference type="Pfam" id="PF05916"/>
    </source>
</evidence>
<dbReference type="Gene3D" id="1.20.58.2050">
    <property type="match status" value="1"/>
</dbReference>
<keyword evidence="9" id="KW-1185">Reference proteome</keyword>
<dbReference type="Pfam" id="PF05916">
    <property type="entry name" value="Sld5"/>
    <property type="match status" value="1"/>
</dbReference>
<dbReference type="AlphaFoldDB" id="A0A9L0RXG7"/>
<reference evidence="8" key="3">
    <citation type="submission" date="2025-09" db="UniProtKB">
        <authorList>
            <consortium name="Ensembl"/>
        </authorList>
    </citation>
    <scope>IDENTIFICATION</scope>
    <source>
        <strain evidence="8">Thoroughbred</strain>
    </source>
</reference>
<protein>
    <recommendedName>
        <fullName evidence="6">DNA replication complex GINS protein PSF3</fullName>
    </recommendedName>
</protein>
<dbReference type="SUPFAM" id="SSF160059">
    <property type="entry name" value="PriA/YqbF domain"/>
    <property type="match status" value="1"/>
</dbReference>
<reference evidence="8 9" key="1">
    <citation type="journal article" date="2009" name="Science">
        <title>Genome sequence, comparative analysis, and population genetics of the domestic horse.</title>
        <authorList>
            <consortium name="Broad Institute Genome Sequencing Platform"/>
            <consortium name="Broad Institute Whole Genome Assembly Team"/>
            <person name="Wade C.M."/>
            <person name="Giulotto E."/>
            <person name="Sigurdsson S."/>
            <person name="Zoli M."/>
            <person name="Gnerre S."/>
            <person name="Imsland F."/>
            <person name="Lear T.L."/>
            <person name="Adelson D.L."/>
            <person name="Bailey E."/>
            <person name="Bellone R.R."/>
            <person name="Bloecker H."/>
            <person name="Distl O."/>
            <person name="Edgar R.C."/>
            <person name="Garber M."/>
            <person name="Leeb T."/>
            <person name="Mauceli E."/>
            <person name="MacLeod J.N."/>
            <person name="Penedo M.C.T."/>
            <person name="Raison J.M."/>
            <person name="Sharpe T."/>
            <person name="Vogel J."/>
            <person name="Andersson L."/>
            <person name="Antczak D.F."/>
            <person name="Biagi T."/>
            <person name="Binns M.M."/>
            <person name="Chowdhary B.P."/>
            <person name="Coleman S.J."/>
            <person name="Della Valle G."/>
            <person name="Fryc S."/>
            <person name="Guerin G."/>
            <person name="Hasegawa T."/>
            <person name="Hill E.W."/>
            <person name="Jurka J."/>
            <person name="Kiialainen A."/>
            <person name="Lindgren G."/>
            <person name="Liu J."/>
            <person name="Magnani E."/>
            <person name="Mickelson J.R."/>
            <person name="Murray J."/>
            <person name="Nergadze S.G."/>
            <person name="Onofrio R."/>
            <person name="Pedroni S."/>
            <person name="Piras M.F."/>
            <person name="Raudsepp T."/>
            <person name="Rocchi M."/>
            <person name="Roeed K.H."/>
            <person name="Ryder O.A."/>
            <person name="Searle S."/>
            <person name="Skow L."/>
            <person name="Swinburne J.E."/>
            <person name="Syvaenen A.C."/>
            <person name="Tozaki T."/>
            <person name="Valberg S.J."/>
            <person name="Vaudin M."/>
            <person name="White J.R."/>
            <person name="Zody M.C."/>
            <person name="Lander E.S."/>
            <person name="Lindblad-Toh K."/>
        </authorList>
    </citation>
    <scope>NUCLEOTIDE SEQUENCE [LARGE SCALE GENOMIC DNA]</scope>
    <source>
        <strain evidence="8 9">Thoroughbred</strain>
    </source>
</reference>
<dbReference type="GO" id="GO:0090398">
    <property type="term" value="P:cellular senescence"/>
    <property type="evidence" value="ECO:0007669"/>
    <property type="project" value="Ensembl"/>
</dbReference>
<dbReference type="Proteomes" id="UP000002281">
    <property type="component" value="Chromosome 3"/>
</dbReference>
<dbReference type="Ensembl" id="ENSECAT00000133967.1">
    <property type="protein sequence ID" value="ENSECAP00000067377.1"/>
    <property type="gene ID" value="ENSECAG00000022245.4"/>
</dbReference>
<proteinExistence type="inferred from homology"/>
<dbReference type="InterPro" id="IPR036224">
    <property type="entry name" value="GINS_bundle-like_dom_sf"/>
</dbReference>
<organism evidence="8 9">
    <name type="scientific">Equus caballus</name>
    <name type="common">Horse</name>
    <dbReference type="NCBI Taxonomy" id="9796"/>
    <lineage>
        <taxon>Eukaryota</taxon>
        <taxon>Metazoa</taxon>
        <taxon>Chordata</taxon>
        <taxon>Craniata</taxon>
        <taxon>Vertebrata</taxon>
        <taxon>Euteleostomi</taxon>
        <taxon>Mammalia</taxon>
        <taxon>Eutheria</taxon>
        <taxon>Laurasiatheria</taxon>
        <taxon>Perissodactyla</taxon>
        <taxon>Equidae</taxon>
        <taxon>Equus</taxon>
    </lineage>
</organism>
<evidence type="ECO:0000256" key="2">
    <source>
        <dbReference type="ARBA" id="ARBA00006343"/>
    </source>
</evidence>
<evidence type="ECO:0000256" key="3">
    <source>
        <dbReference type="ARBA" id="ARBA00022705"/>
    </source>
</evidence>
<dbReference type="PANTHER" id="PTHR22768">
    <property type="entry name" value="DNA REPLICATION COMPLEX GINS PROTEIN PSF3"/>
    <property type="match status" value="1"/>
</dbReference>
<keyword evidence="4 6" id="KW-0539">Nucleus</keyword>
<comment type="subunit">
    <text evidence="6">Component of the GINS complex.</text>
</comment>
<sequence length="306" mass="34261">MSEAYFRVESGALGPEENFLSLDDILMSHEKLPVRTETPIPRLGTFFLDRSGGAESDNAIPEVSLLARIPARKTTTPSGPRGLGAPRHRARCPLRLVVFQEAGPRALPSCTRRAQREVGWLPVLRRLERGDLGPSCPGCFGSFELNIHLPSPGSKLELPLWLAKGLFDNKRRILSVELPKIYQEGWRTVFSADANVVDLHKMGPHFYGFGSQLLHFDSPENADISQSLLQTFIGRFRRIMDSSQNAYNEDTSALVARLDEMERGLFQTGQKGLNDFQGWEKGQASQITASSLVQNYKKRKFTDMED</sequence>
<accession>A0A9L0RXG7</accession>
<feature type="domain" description="GINS subunit" evidence="7">
    <location>
        <begin position="186"/>
        <end position="280"/>
    </location>
</feature>
<reference evidence="8" key="2">
    <citation type="submission" date="2025-08" db="UniProtKB">
        <authorList>
            <consortium name="Ensembl"/>
        </authorList>
    </citation>
    <scope>IDENTIFICATION</scope>
    <source>
        <strain evidence="8">Thoroughbred</strain>
    </source>
</reference>
<dbReference type="GO" id="GO:0000811">
    <property type="term" value="C:GINS complex"/>
    <property type="evidence" value="ECO:0007669"/>
    <property type="project" value="UniProtKB-UniRule"/>
</dbReference>
<dbReference type="GO" id="GO:0006260">
    <property type="term" value="P:DNA replication"/>
    <property type="evidence" value="ECO:0007669"/>
    <property type="project" value="UniProtKB-UniRule"/>
</dbReference>
<dbReference type="InterPro" id="IPR038437">
    <property type="entry name" value="GINS_Psf3_sf"/>
</dbReference>
<evidence type="ECO:0000313" key="9">
    <source>
        <dbReference type="Proteomes" id="UP000002281"/>
    </source>
</evidence>
<dbReference type="CDD" id="cd11713">
    <property type="entry name" value="GINS_A_psf3"/>
    <property type="match status" value="1"/>
</dbReference>
<dbReference type="GO" id="GO:0071162">
    <property type="term" value="C:CMG complex"/>
    <property type="evidence" value="ECO:0007669"/>
    <property type="project" value="Ensembl"/>
</dbReference>
<keyword evidence="3 6" id="KW-0235">DNA replication</keyword>
<evidence type="ECO:0000256" key="4">
    <source>
        <dbReference type="ARBA" id="ARBA00023242"/>
    </source>
</evidence>
<name>A0A9L0RXG7_HORSE</name>
<comment type="subcellular location">
    <subcellularLocation>
        <location evidence="1 6">Nucleus</location>
    </subcellularLocation>
</comment>
<evidence type="ECO:0000313" key="8">
    <source>
        <dbReference type="Ensembl" id="ENSECAP00000067377.1"/>
    </source>
</evidence>
<evidence type="ECO:0000256" key="5">
    <source>
        <dbReference type="ARBA" id="ARBA00045258"/>
    </source>
</evidence>